<protein>
    <submittedName>
        <fullName evidence="1">Mobile element protein</fullName>
    </submittedName>
</protein>
<organism evidence="1 2">
    <name type="scientific">Candidatus Enterovibrio altilux</name>
    <dbReference type="NCBI Taxonomy" id="1927128"/>
    <lineage>
        <taxon>Bacteria</taxon>
        <taxon>Pseudomonadati</taxon>
        <taxon>Pseudomonadota</taxon>
        <taxon>Gammaproteobacteria</taxon>
        <taxon>Vibrionales</taxon>
        <taxon>Vibrionaceae</taxon>
        <taxon>Enterovibrio</taxon>
    </lineage>
</organism>
<reference evidence="2" key="1">
    <citation type="submission" date="2017-04" db="EMBL/GenBank/DDBJ databases">
        <title>Genome evolution of the luminous symbionts of deep sea anglerfish.</title>
        <authorList>
            <person name="Hendry T.A."/>
        </authorList>
    </citation>
    <scope>NUCLEOTIDE SEQUENCE [LARGE SCALE GENOMIC DNA]</scope>
</reference>
<dbReference type="EMBL" id="CP020660">
    <property type="protein sequence ID" value="ATF08876.1"/>
    <property type="molecule type" value="Genomic_DNA"/>
</dbReference>
<name>A0A291B7B2_9GAMM</name>
<proteinExistence type="predicted"/>
<gene>
    <name evidence="1" type="ORF">BTN50_0340</name>
</gene>
<accession>A0A291B7B2</accession>
<dbReference type="Proteomes" id="UP000218160">
    <property type="component" value="Chromosome 1"/>
</dbReference>
<evidence type="ECO:0000313" key="1">
    <source>
        <dbReference type="EMBL" id="ATF08876.1"/>
    </source>
</evidence>
<dbReference type="KEGG" id="elux:BTN50_0340"/>
<dbReference type="AlphaFoldDB" id="A0A291B7B2"/>
<keyword evidence="2" id="KW-1185">Reference proteome</keyword>
<sequence length="64" mass="7220">MAVTLSAPNVTDAEVLSNLLTQTYRRINVTSDDGADDTRQYYETIRIKRAVPLILPRRGQLLES</sequence>
<evidence type="ECO:0000313" key="2">
    <source>
        <dbReference type="Proteomes" id="UP000218160"/>
    </source>
</evidence>